<dbReference type="Pfam" id="PF09278">
    <property type="entry name" value="MerR-DNA-bind"/>
    <property type="match status" value="1"/>
</dbReference>
<feature type="domain" description="HTH merR-type" evidence="5">
    <location>
        <begin position="1"/>
        <end position="69"/>
    </location>
</feature>
<keyword evidence="7" id="KW-1185">Reference proteome</keyword>
<keyword evidence="1" id="KW-0805">Transcription regulation</keyword>
<dbReference type="RefSeq" id="WP_172208324.1">
    <property type="nucleotide sequence ID" value="NZ_BLLI01000020.1"/>
</dbReference>
<evidence type="ECO:0000256" key="4">
    <source>
        <dbReference type="SAM" id="Coils"/>
    </source>
</evidence>
<dbReference type="EMBL" id="BLLI01000020">
    <property type="protein sequence ID" value="GFH42331.1"/>
    <property type="molecule type" value="Genomic_DNA"/>
</dbReference>
<evidence type="ECO:0000313" key="6">
    <source>
        <dbReference type="EMBL" id="GFH42331.1"/>
    </source>
</evidence>
<proteinExistence type="predicted"/>
<protein>
    <submittedName>
        <fullName evidence="6">MerR family transcriptional regulator</fullName>
    </submittedName>
</protein>
<dbReference type="InterPro" id="IPR009061">
    <property type="entry name" value="DNA-bd_dom_put_sf"/>
</dbReference>
<dbReference type="PANTHER" id="PTHR30204">
    <property type="entry name" value="REDOX-CYCLING DRUG-SENSING TRANSCRIPTIONAL ACTIVATOR SOXR"/>
    <property type="match status" value="1"/>
</dbReference>
<dbReference type="Gene3D" id="1.10.1660.10">
    <property type="match status" value="1"/>
</dbReference>
<evidence type="ECO:0000256" key="1">
    <source>
        <dbReference type="ARBA" id="ARBA00023015"/>
    </source>
</evidence>
<evidence type="ECO:0000256" key="3">
    <source>
        <dbReference type="ARBA" id="ARBA00023163"/>
    </source>
</evidence>
<dbReference type="SUPFAM" id="SSF46955">
    <property type="entry name" value="Putative DNA-binding domain"/>
    <property type="match status" value="1"/>
</dbReference>
<keyword evidence="3" id="KW-0804">Transcription</keyword>
<accession>A0A6A0BD83</accession>
<dbReference type="PROSITE" id="PS50937">
    <property type="entry name" value="HTH_MERR_2"/>
    <property type="match status" value="1"/>
</dbReference>
<dbReference type="GO" id="GO:0003677">
    <property type="term" value="F:DNA binding"/>
    <property type="evidence" value="ECO:0007669"/>
    <property type="project" value="UniProtKB-KW"/>
</dbReference>
<dbReference type="SMART" id="SM00422">
    <property type="entry name" value="HTH_MERR"/>
    <property type="match status" value="1"/>
</dbReference>
<keyword evidence="4" id="KW-0175">Coiled coil</keyword>
<comment type="caution">
    <text evidence="6">The sequence shown here is derived from an EMBL/GenBank/DDBJ whole genome shotgun (WGS) entry which is preliminary data.</text>
</comment>
<name>A0A6A0BD83_9LACT</name>
<dbReference type="CDD" id="cd01109">
    <property type="entry name" value="HTH_YyaN"/>
    <property type="match status" value="1"/>
</dbReference>
<evidence type="ECO:0000259" key="5">
    <source>
        <dbReference type="PROSITE" id="PS50937"/>
    </source>
</evidence>
<dbReference type="Proteomes" id="UP000480303">
    <property type="component" value="Unassembled WGS sequence"/>
</dbReference>
<dbReference type="InterPro" id="IPR000551">
    <property type="entry name" value="MerR-type_HTH_dom"/>
</dbReference>
<dbReference type="GO" id="GO:0003700">
    <property type="term" value="F:DNA-binding transcription factor activity"/>
    <property type="evidence" value="ECO:0007669"/>
    <property type="project" value="InterPro"/>
</dbReference>
<dbReference type="PANTHER" id="PTHR30204:SF98">
    <property type="entry name" value="HTH-TYPE TRANSCRIPTIONAL REGULATOR ADHR"/>
    <property type="match status" value="1"/>
</dbReference>
<dbReference type="AlphaFoldDB" id="A0A6A0BD83"/>
<evidence type="ECO:0000256" key="2">
    <source>
        <dbReference type="ARBA" id="ARBA00023125"/>
    </source>
</evidence>
<keyword evidence="2" id="KW-0238">DNA-binding</keyword>
<dbReference type="InterPro" id="IPR015358">
    <property type="entry name" value="Tscrpt_reg_MerR_DNA-bd"/>
</dbReference>
<organism evidence="6 7">
    <name type="scientific">Pseudolactococcus hodotermopsidis</name>
    <dbReference type="NCBI Taxonomy" id="2709157"/>
    <lineage>
        <taxon>Bacteria</taxon>
        <taxon>Bacillati</taxon>
        <taxon>Bacillota</taxon>
        <taxon>Bacilli</taxon>
        <taxon>Lactobacillales</taxon>
        <taxon>Streptococcaceae</taxon>
        <taxon>Pseudolactococcus</taxon>
    </lineage>
</organism>
<evidence type="ECO:0000313" key="7">
    <source>
        <dbReference type="Proteomes" id="UP000480303"/>
    </source>
</evidence>
<dbReference type="PRINTS" id="PR00040">
    <property type="entry name" value="HTHMERR"/>
</dbReference>
<reference evidence="6 7" key="1">
    <citation type="submission" date="2020-02" db="EMBL/GenBank/DDBJ databases">
        <title>Draft genome sequence of Lactococcus sp. Hs30E4-3.</title>
        <authorList>
            <person name="Noda S."/>
            <person name="Yuki M."/>
            <person name="Ohkuma M."/>
        </authorList>
    </citation>
    <scope>NUCLEOTIDE SEQUENCE [LARGE SCALE GENOMIC DNA]</scope>
    <source>
        <strain evidence="6 7">Hs30E4-3</strain>
    </source>
</reference>
<dbReference type="InterPro" id="IPR047057">
    <property type="entry name" value="MerR_fam"/>
</dbReference>
<sequence length="126" mass="14709">MNIKKVSELTGLSIDTIRYYERIGIIGQVPRKDNGIRDFGERSLNQLNFARFMRKAGMSIESLKAYLILIYENDATTISARKEILQKSADDMQEKINDLATARDYLQEKIDNYDEHMRESERKLTK</sequence>
<feature type="coiled-coil region" evidence="4">
    <location>
        <begin position="82"/>
        <end position="123"/>
    </location>
</feature>
<gene>
    <name evidence="6" type="ORF">Hs30E_08820</name>
</gene>
<dbReference type="Pfam" id="PF00376">
    <property type="entry name" value="MerR"/>
    <property type="match status" value="1"/>
</dbReference>